<accession>A0AAD7ZVQ3</accession>
<evidence type="ECO:0000313" key="1">
    <source>
        <dbReference type="EMBL" id="KAJ9587557.1"/>
    </source>
</evidence>
<sequence length="216" mass="24812">VYVSVMRRPCYETTGISYETICYETTVYLSVTRQPELCVPLLCDDRRSVHDLNSYRVYECYEKTRIVENECYETIGIVCGCVMIRLEECTVYVSVMWRPVSCVSMLPIDRKGVHERYETTGFVCPSVMNRPSDELLRDDLKSVLLLDNRKSTTGIVCASVITQPENICYGTIGRVVMKRPEKYSECYETTGILCASVMRRSCYEAIGRVYCYETIG</sequence>
<dbReference type="Proteomes" id="UP001233999">
    <property type="component" value="Unassembled WGS sequence"/>
</dbReference>
<evidence type="ECO:0000313" key="2">
    <source>
        <dbReference type="Proteomes" id="UP001233999"/>
    </source>
</evidence>
<dbReference type="EMBL" id="JASPKZ010006088">
    <property type="protein sequence ID" value="KAJ9587557.1"/>
    <property type="molecule type" value="Genomic_DNA"/>
</dbReference>
<reference evidence="1" key="1">
    <citation type="journal article" date="2023" name="IScience">
        <title>Live-bearing cockroach genome reveals convergent evolutionary mechanisms linked to viviparity in insects and beyond.</title>
        <authorList>
            <person name="Fouks B."/>
            <person name="Harrison M.C."/>
            <person name="Mikhailova A.A."/>
            <person name="Marchal E."/>
            <person name="English S."/>
            <person name="Carruthers M."/>
            <person name="Jennings E.C."/>
            <person name="Chiamaka E.L."/>
            <person name="Frigard R.A."/>
            <person name="Pippel M."/>
            <person name="Attardo G.M."/>
            <person name="Benoit J.B."/>
            <person name="Bornberg-Bauer E."/>
            <person name="Tobe S.S."/>
        </authorList>
    </citation>
    <scope>NUCLEOTIDE SEQUENCE</scope>
    <source>
        <strain evidence="1">Stay&amp;Tobe</strain>
    </source>
</reference>
<feature type="non-terminal residue" evidence="1">
    <location>
        <position position="216"/>
    </location>
</feature>
<reference evidence="1" key="2">
    <citation type="submission" date="2023-05" db="EMBL/GenBank/DDBJ databases">
        <authorList>
            <person name="Fouks B."/>
        </authorList>
    </citation>
    <scope>NUCLEOTIDE SEQUENCE</scope>
    <source>
        <strain evidence="1">Stay&amp;Tobe</strain>
        <tissue evidence="1">Testes</tissue>
    </source>
</reference>
<gene>
    <name evidence="1" type="ORF">L9F63_019013</name>
</gene>
<protein>
    <submittedName>
        <fullName evidence="1">Uncharacterized protein</fullName>
    </submittedName>
</protein>
<organism evidence="1 2">
    <name type="scientific">Diploptera punctata</name>
    <name type="common">Pacific beetle cockroach</name>
    <dbReference type="NCBI Taxonomy" id="6984"/>
    <lineage>
        <taxon>Eukaryota</taxon>
        <taxon>Metazoa</taxon>
        <taxon>Ecdysozoa</taxon>
        <taxon>Arthropoda</taxon>
        <taxon>Hexapoda</taxon>
        <taxon>Insecta</taxon>
        <taxon>Pterygota</taxon>
        <taxon>Neoptera</taxon>
        <taxon>Polyneoptera</taxon>
        <taxon>Dictyoptera</taxon>
        <taxon>Blattodea</taxon>
        <taxon>Blaberoidea</taxon>
        <taxon>Blaberidae</taxon>
        <taxon>Diplopterinae</taxon>
        <taxon>Diploptera</taxon>
    </lineage>
</organism>
<comment type="caution">
    <text evidence="1">The sequence shown here is derived from an EMBL/GenBank/DDBJ whole genome shotgun (WGS) entry which is preliminary data.</text>
</comment>
<keyword evidence="2" id="KW-1185">Reference proteome</keyword>
<proteinExistence type="predicted"/>
<dbReference type="AlphaFoldDB" id="A0AAD7ZVQ3"/>
<name>A0AAD7ZVQ3_DIPPU</name>
<feature type="non-terminal residue" evidence="1">
    <location>
        <position position="1"/>
    </location>
</feature>